<proteinExistence type="predicted"/>
<dbReference type="Proteomes" id="UP000237438">
    <property type="component" value="Unassembled WGS sequence"/>
</dbReference>
<dbReference type="GO" id="GO:0016787">
    <property type="term" value="F:hydrolase activity"/>
    <property type="evidence" value="ECO:0007669"/>
    <property type="project" value="UniProtKB-KW"/>
</dbReference>
<name>A0A2S4PPY4_9PEZI</name>
<gene>
    <name evidence="3" type="ORF">EPUL_005618</name>
</gene>
<dbReference type="GO" id="GO:0003723">
    <property type="term" value="F:RNA binding"/>
    <property type="evidence" value="ECO:0007669"/>
    <property type="project" value="InterPro"/>
</dbReference>
<organism evidence="3 4">
    <name type="scientific">Erysiphe pulchra</name>
    <dbReference type="NCBI Taxonomy" id="225359"/>
    <lineage>
        <taxon>Eukaryota</taxon>
        <taxon>Fungi</taxon>
        <taxon>Dikarya</taxon>
        <taxon>Ascomycota</taxon>
        <taxon>Pezizomycotina</taxon>
        <taxon>Leotiomycetes</taxon>
        <taxon>Erysiphales</taxon>
        <taxon>Erysiphaceae</taxon>
        <taxon>Erysiphe</taxon>
    </lineage>
</organism>
<dbReference type="Gene3D" id="3.10.450.30">
    <property type="entry name" value="Microbial ribonucleases"/>
    <property type="match status" value="2"/>
</dbReference>
<evidence type="ECO:0000313" key="3">
    <source>
        <dbReference type="EMBL" id="POS84082.1"/>
    </source>
</evidence>
<accession>A0A2S4PPY4</accession>
<feature type="non-terminal residue" evidence="3">
    <location>
        <position position="866"/>
    </location>
</feature>
<evidence type="ECO:0000313" key="4">
    <source>
        <dbReference type="Proteomes" id="UP000237438"/>
    </source>
</evidence>
<evidence type="ECO:0000256" key="2">
    <source>
        <dbReference type="ARBA" id="ARBA00022801"/>
    </source>
</evidence>
<dbReference type="EMBL" id="PEDP01001186">
    <property type="protein sequence ID" value="POS84082.1"/>
    <property type="molecule type" value="Genomic_DNA"/>
</dbReference>
<keyword evidence="4" id="KW-1185">Reference proteome</keyword>
<evidence type="ECO:0000256" key="1">
    <source>
        <dbReference type="ARBA" id="ARBA00022722"/>
    </source>
</evidence>
<sequence length="866" mass="99643">MMATINLFISWILLSYIVSTYTLLDRRELKANGYDCGDAFFNDFKVYDELKTALLRERGKILPYFGPLYSSAMNYYTWPILPIGLLPESTKFLWQRSTYQIVFDENGKVIDIIVRLANYQFAKCWRVDIQRLEALIYSMEGSNGYECGPNFIPDDTIKECTSLAVENLDKGYKIWPIYYRDLKIHRYPNTPTGTFFIVIDSAGQLRDVIARISTRNYIRCMRAREVPEASENDELSQVSAKTPKKGYLCHDVFFDDNDLLLASRSAQRIDVGKRKNGYPKNYYGPPFKSPCLLWPIKKNGESYRAGRLYKYRLVLTLDFKVLSVVMVGDKELVPCDRRVASDDHPVRNSYRCHSDVFSPEEVAVAAKTACRYSKRAKKQAYPAPYQGLEFDVKGPYLIYPLKKNKFSNVLGNHRVVIDLLCQIGGVLTVDPRTNEYVKELKENGYDCGDAFFDDKIVNDILRTALSEEGRKKSLPYSGPLYNRAMNYKTWPLFPTGSLSGSTKLLWQRAIYQIVFDENGRVIDIIVRMTNTQFAKCWRVDTQRSEASIYSVEGSNGYECGSEFIPDSTIEECTSLAVENLDKGYYYPLEYKGNLYSEDQGYKIWPIYYATLVIHRYPKTPRSGSFFIVIDSAGQLRDVIARTSKKNYIRCMRARKVSPAPDTDELSQIFAKPSRLGYLCHDVFFDDIVLDLARQVAQRSQLTRRPVNFPKSYDGPPFDIACFLWPLKKNGESYATGRMDIYRLVLTLNFEVLTVAMVSDKELVPCERRVAAGGYQVRNSYRCQSDVFSYEELASTAEIACRKRKQSQRQTYPAPYQGLKFDIEGPYLIFPIKKDKSFPKPGNHRLVINYMCHIAGVLTMHPFTHQM</sequence>
<keyword evidence="1" id="KW-0540">Nuclease</keyword>
<reference evidence="3 4" key="1">
    <citation type="submission" date="2017-10" db="EMBL/GenBank/DDBJ databases">
        <title>Development of genomic resources for the powdery mildew, Erysiphe pulchra.</title>
        <authorList>
            <person name="Wadl P.A."/>
            <person name="Mack B.M."/>
            <person name="Moore G."/>
            <person name="Beltz S.B."/>
        </authorList>
    </citation>
    <scope>NUCLEOTIDE SEQUENCE [LARGE SCALE GENOMIC DNA]</scope>
    <source>
        <strain evidence="3">Cflorida</strain>
    </source>
</reference>
<dbReference type="InterPro" id="IPR016191">
    <property type="entry name" value="Ribonuclease/ribotoxin"/>
</dbReference>
<dbReference type="OrthoDB" id="5425539at2759"/>
<protein>
    <submittedName>
        <fullName evidence="3">Uncharacterized protein</fullName>
    </submittedName>
</protein>
<dbReference type="AlphaFoldDB" id="A0A2S4PPY4"/>
<comment type="caution">
    <text evidence="3">The sequence shown here is derived from an EMBL/GenBank/DDBJ whole genome shotgun (WGS) entry which is preliminary data.</text>
</comment>
<dbReference type="SUPFAM" id="SSF53933">
    <property type="entry name" value="Microbial ribonucleases"/>
    <property type="match status" value="1"/>
</dbReference>
<dbReference type="GO" id="GO:0004540">
    <property type="term" value="F:RNA nuclease activity"/>
    <property type="evidence" value="ECO:0007669"/>
    <property type="project" value="InterPro"/>
</dbReference>
<keyword evidence="2" id="KW-0378">Hydrolase</keyword>